<keyword evidence="7" id="KW-1133">Transmembrane helix</keyword>
<proteinExistence type="predicted"/>
<accession>A0ABP9ZX80</accession>
<keyword evidence="7" id="KW-0812">Transmembrane</keyword>
<dbReference type="Proteomes" id="UP001481413">
    <property type="component" value="Unassembled WGS sequence"/>
</dbReference>
<dbReference type="PANTHER" id="PTHR30606">
    <property type="entry name" value="LIPID A BIOSYNTHESIS LAUROYL ACYLTRANSFERASE"/>
    <property type="match status" value="1"/>
</dbReference>
<organism evidence="8 9">
    <name type="scientific">Thalassolituus maritimus</name>
    <dbReference type="NCBI Taxonomy" id="484498"/>
    <lineage>
        <taxon>Bacteria</taxon>
        <taxon>Pseudomonadati</taxon>
        <taxon>Pseudomonadota</taxon>
        <taxon>Gammaproteobacteria</taxon>
        <taxon>Oceanospirillales</taxon>
        <taxon>Oceanospirillaceae</taxon>
        <taxon>Thalassolituus</taxon>
    </lineage>
</organism>
<keyword evidence="5 7" id="KW-0472">Membrane</keyword>
<evidence type="ECO:0000256" key="2">
    <source>
        <dbReference type="ARBA" id="ARBA00022475"/>
    </source>
</evidence>
<evidence type="ECO:0000256" key="1">
    <source>
        <dbReference type="ARBA" id="ARBA00004533"/>
    </source>
</evidence>
<evidence type="ECO:0000256" key="7">
    <source>
        <dbReference type="SAM" id="Phobius"/>
    </source>
</evidence>
<dbReference type="CDD" id="cd07984">
    <property type="entry name" value="LPLAT_LABLAT-like"/>
    <property type="match status" value="1"/>
</dbReference>
<evidence type="ECO:0000256" key="4">
    <source>
        <dbReference type="ARBA" id="ARBA00022679"/>
    </source>
</evidence>
<comment type="caution">
    <text evidence="8">The sequence shown here is derived from an EMBL/GenBank/DDBJ whole genome shotgun (WGS) entry which is preliminary data.</text>
</comment>
<keyword evidence="9" id="KW-1185">Reference proteome</keyword>
<dbReference type="PIRSF" id="PIRSF026649">
    <property type="entry name" value="MsbB"/>
    <property type="match status" value="1"/>
</dbReference>
<evidence type="ECO:0000256" key="3">
    <source>
        <dbReference type="ARBA" id="ARBA00022519"/>
    </source>
</evidence>
<dbReference type="GO" id="GO:0016746">
    <property type="term" value="F:acyltransferase activity"/>
    <property type="evidence" value="ECO:0007669"/>
    <property type="project" value="UniProtKB-KW"/>
</dbReference>
<evidence type="ECO:0000256" key="6">
    <source>
        <dbReference type="ARBA" id="ARBA00023315"/>
    </source>
</evidence>
<dbReference type="Pfam" id="PF03279">
    <property type="entry name" value="Lip_A_acyltrans"/>
    <property type="match status" value="1"/>
</dbReference>
<keyword evidence="2" id="KW-1003">Cell membrane</keyword>
<feature type="transmembrane region" description="Helical" evidence="7">
    <location>
        <begin position="6"/>
        <end position="27"/>
    </location>
</feature>
<keyword evidence="4" id="KW-0808">Transferase</keyword>
<sequence>MNIVKNLIGYLMIGAVKLMGLVSFSRAQKVGRYLGKRLASKRTRSREVARVNLNLCYPDKSEDFREALLYDTLLQNGMTGGEMGPMWGYSIDKLKSLIGTVHNIELLEKALKDERGILLMSPHLGNWEIINAWLAGLSPITIMYRPAKAKNFSDWMVSRREAVGCDLVPTTREGVKTLFETLKAGKMVGFLPDQEPKRERGVFAPFMGVDTLTPSLPHQMILETGCQVLYVFGRRLPDAAGFDIHISEALPEQFDQDPVVSATAMNKAIENCVAICPDQYQWTYKRFKRRPDDAANPYKLAKVP</sequence>
<keyword evidence="6 8" id="KW-0012">Acyltransferase</keyword>
<dbReference type="InterPro" id="IPR004960">
    <property type="entry name" value="LipA_acyltrans"/>
</dbReference>
<evidence type="ECO:0000313" key="8">
    <source>
        <dbReference type="EMBL" id="GAA6144744.1"/>
    </source>
</evidence>
<comment type="subcellular location">
    <subcellularLocation>
        <location evidence="1">Cell inner membrane</location>
    </subcellularLocation>
</comment>
<dbReference type="EMBL" id="BAABWH010000002">
    <property type="protein sequence ID" value="GAA6144744.1"/>
    <property type="molecule type" value="Genomic_DNA"/>
</dbReference>
<evidence type="ECO:0000256" key="5">
    <source>
        <dbReference type="ARBA" id="ARBA00023136"/>
    </source>
</evidence>
<keyword evidence="3" id="KW-0997">Cell inner membrane</keyword>
<reference evidence="8 9" key="1">
    <citation type="submission" date="2024-04" db="EMBL/GenBank/DDBJ databases">
        <title>Draft genome sequence of Thalassolituus maritimus NBRC 116585.</title>
        <authorList>
            <person name="Miyakawa T."/>
            <person name="Kusuya Y."/>
            <person name="Miura T."/>
        </authorList>
    </citation>
    <scope>NUCLEOTIDE SEQUENCE [LARGE SCALE GENOMIC DNA]</scope>
    <source>
        <strain evidence="8 9">5NW40-0001</strain>
    </source>
</reference>
<name>A0ABP9ZX80_9GAMM</name>
<evidence type="ECO:0000313" key="9">
    <source>
        <dbReference type="Proteomes" id="UP001481413"/>
    </source>
</evidence>
<gene>
    <name evidence="8" type="ORF">NBRC116585_08610</name>
</gene>
<dbReference type="PANTHER" id="PTHR30606:SF10">
    <property type="entry name" value="PHOSPHATIDYLINOSITOL MANNOSIDE ACYLTRANSFERASE"/>
    <property type="match status" value="1"/>
</dbReference>
<protein>
    <submittedName>
        <fullName evidence="8">Lysophospholipid acyltransferase</fullName>
    </submittedName>
</protein>